<organism evidence="10 11">
    <name type="scientific">Niastella caeni</name>
    <dbReference type="NCBI Taxonomy" id="2569763"/>
    <lineage>
        <taxon>Bacteria</taxon>
        <taxon>Pseudomonadati</taxon>
        <taxon>Bacteroidota</taxon>
        <taxon>Chitinophagia</taxon>
        <taxon>Chitinophagales</taxon>
        <taxon>Chitinophagaceae</taxon>
        <taxon>Niastella</taxon>
    </lineage>
</organism>
<dbReference type="InterPro" id="IPR032854">
    <property type="entry name" value="ALKBH3"/>
</dbReference>
<dbReference type="GO" id="GO:0016705">
    <property type="term" value="F:oxidoreductase activity, acting on paired donors, with incorporation or reduction of molecular oxygen"/>
    <property type="evidence" value="ECO:0007669"/>
    <property type="project" value="UniProtKB-ARBA"/>
</dbReference>
<keyword evidence="7" id="KW-0408">Iron</keyword>
<dbReference type="Gene3D" id="2.60.120.590">
    <property type="entry name" value="Alpha-ketoglutarate-dependent dioxygenase AlkB-like"/>
    <property type="match status" value="1"/>
</dbReference>
<dbReference type="RefSeq" id="WP_136575655.1">
    <property type="nucleotide sequence ID" value="NZ_STFF01000001.1"/>
</dbReference>
<keyword evidence="2" id="KW-0479">Metal-binding</keyword>
<keyword evidence="8" id="KW-0234">DNA repair</keyword>
<protein>
    <submittedName>
        <fullName evidence="10">Alpha-ketoglutarate-dependent dioxygenase AlkB</fullName>
    </submittedName>
</protein>
<dbReference type="InterPro" id="IPR027450">
    <property type="entry name" value="AlkB-like"/>
</dbReference>
<keyword evidence="5 10" id="KW-0223">Dioxygenase</keyword>
<evidence type="ECO:0000256" key="8">
    <source>
        <dbReference type="ARBA" id="ARBA00023204"/>
    </source>
</evidence>
<dbReference type="GO" id="GO:0006307">
    <property type="term" value="P:DNA alkylation repair"/>
    <property type="evidence" value="ECO:0007669"/>
    <property type="project" value="InterPro"/>
</dbReference>
<evidence type="ECO:0000256" key="6">
    <source>
        <dbReference type="ARBA" id="ARBA00023002"/>
    </source>
</evidence>
<dbReference type="Proteomes" id="UP000306918">
    <property type="component" value="Unassembled WGS sequence"/>
</dbReference>
<evidence type="ECO:0000313" key="11">
    <source>
        <dbReference type="Proteomes" id="UP000306918"/>
    </source>
</evidence>
<dbReference type="InterPro" id="IPR037151">
    <property type="entry name" value="AlkB-like_sf"/>
</dbReference>
<dbReference type="PANTHER" id="PTHR31212">
    <property type="entry name" value="ALPHA-KETOGLUTARATE-DEPENDENT DIOXYGENASE ALKB HOMOLOG 3"/>
    <property type="match status" value="1"/>
</dbReference>
<dbReference type="FunFam" id="2.60.120.590:FF:000004">
    <property type="entry name" value="DNA oxidative demethylase ALKBH2"/>
    <property type="match status" value="1"/>
</dbReference>
<keyword evidence="3" id="KW-0227">DNA damage</keyword>
<proteinExistence type="predicted"/>
<evidence type="ECO:0000313" key="10">
    <source>
        <dbReference type="EMBL" id="THU41165.1"/>
    </source>
</evidence>
<evidence type="ECO:0000256" key="3">
    <source>
        <dbReference type="ARBA" id="ARBA00022763"/>
    </source>
</evidence>
<dbReference type="SUPFAM" id="SSF51197">
    <property type="entry name" value="Clavaminate synthase-like"/>
    <property type="match status" value="1"/>
</dbReference>
<dbReference type="GO" id="GO:0016787">
    <property type="term" value="F:hydrolase activity"/>
    <property type="evidence" value="ECO:0007669"/>
    <property type="project" value="UniProtKB-ARBA"/>
</dbReference>
<accession>A0A4S8HZY7</accession>
<evidence type="ECO:0000259" key="9">
    <source>
        <dbReference type="PROSITE" id="PS51471"/>
    </source>
</evidence>
<evidence type="ECO:0000256" key="7">
    <source>
        <dbReference type="ARBA" id="ARBA00023004"/>
    </source>
</evidence>
<feature type="domain" description="Fe2OG dioxygenase" evidence="9">
    <location>
        <begin position="104"/>
        <end position="201"/>
    </location>
</feature>
<dbReference type="GO" id="GO:0046872">
    <property type="term" value="F:metal ion binding"/>
    <property type="evidence" value="ECO:0007669"/>
    <property type="project" value="UniProtKB-KW"/>
</dbReference>
<dbReference type="EMBL" id="STFF01000001">
    <property type="protein sequence ID" value="THU41165.1"/>
    <property type="molecule type" value="Genomic_DNA"/>
</dbReference>
<dbReference type="PANTHER" id="PTHR31212:SF4">
    <property type="entry name" value="ALPHA-KETOGLUTARATE-DEPENDENT DIOXYGENASE ALKB HOMOLOG 3"/>
    <property type="match status" value="1"/>
</dbReference>
<dbReference type="Pfam" id="PF13532">
    <property type="entry name" value="2OG-FeII_Oxy_2"/>
    <property type="match status" value="1"/>
</dbReference>
<dbReference type="GO" id="GO:0032451">
    <property type="term" value="F:demethylase activity"/>
    <property type="evidence" value="ECO:0007669"/>
    <property type="project" value="UniProtKB-ARBA"/>
</dbReference>
<gene>
    <name evidence="10" type="ORF">FAM09_03360</name>
</gene>
<dbReference type="InterPro" id="IPR005123">
    <property type="entry name" value="Oxoglu/Fe-dep_dioxygenase_dom"/>
</dbReference>
<dbReference type="PROSITE" id="PS51471">
    <property type="entry name" value="FE2OG_OXY"/>
    <property type="match status" value="1"/>
</dbReference>
<keyword evidence="4" id="KW-0460">Magnesium</keyword>
<reference evidence="10 11" key="1">
    <citation type="submission" date="2019-04" db="EMBL/GenBank/DDBJ databases">
        <title>Niastella caeni sp. nov., isolated from activated sludge.</title>
        <authorList>
            <person name="Sheng M."/>
        </authorList>
    </citation>
    <scope>NUCLEOTIDE SEQUENCE [LARGE SCALE GENOMIC DNA]</scope>
    <source>
        <strain evidence="10 11">HX-2-15</strain>
    </source>
</reference>
<name>A0A4S8HZY7_9BACT</name>
<keyword evidence="11" id="KW-1185">Reference proteome</keyword>
<keyword evidence="6" id="KW-0560">Oxidoreductase</keyword>
<evidence type="ECO:0000256" key="4">
    <source>
        <dbReference type="ARBA" id="ARBA00022842"/>
    </source>
</evidence>
<dbReference type="AlphaFoldDB" id="A0A4S8HZY7"/>
<evidence type="ECO:0000256" key="5">
    <source>
        <dbReference type="ARBA" id="ARBA00022964"/>
    </source>
</evidence>
<comment type="caution">
    <text evidence="10">The sequence shown here is derived from an EMBL/GenBank/DDBJ whole genome shotgun (WGS) entry which is preliminary data.</text>
</comment>
<evidence type="ECO:0000256" key="1">
    <source>
        <dbReference type="ARBA" id="ARBA00001954"/>
    </source>
</evidence>
<dbReference type="GO" id="GO:0140097">
    <property type="term" value="F:catalytic activity, acting on DNA"/>
    <property type="evidence" value="ECO:0007669"/>
    <property type="project" value="UniProtKB-ARBA"/>
</dbReference>
<dbReference type="OrthoDB" id="190276at2"/>
<comment type="cofactor">
    <cofactor evidence="1">
        <name>Fe(2+)</name>
        <dbReference type="ChEBI" id="CHEBI:29033"/>
    </cofactor>
</comment>
<evidence type="ECO:0000256" key="2">
    <source>
        <dbReference type="ARBA" id="ARBA00022723"/>
    </source>
</evidence>
<dbReference type="GO" id="GO:0051213">
    <property type="term" value="F:dioxygenase activity"/>
    <property type="evidence" value="ECO:0007669"/>
    <property type="project" value="UniProtKB-KW"/>
</dbReference>
<sequence>MDLFSTGINETVNYLPKDGTVNYYGKLLTRTQADHYLEKLLTTIAWKNDEAVIFGRHIITKRKVAWYGNDNYSYTYSNITRHALKWTKELLELKELVEGKTGDTYNSVLLNLYHNGDEGMAWHSDDEKTLGEHAAIASFSFGAERKFSFKHKQTKELVSMMLEHGSLLVMKGTTQTHWLHCLPKSKRITTPRVNLTFRTMIPQQVIK</sequence>